<dbReference type="Proteomes" id="UP000595897">
    <property type="component" value="Chromosome"/>
</dbReference>
<dbReference type="GO" id="GO:0000270">
    <property type="term" value="P:peptidoglycan metabolic process"/>
    <property type="evidence" value="ECO:0007669"/>
    <property type="project" value="InterPro"/>
</dbReference>
<dbReference type="GO" id="GO:0016020">
    <property type="term" value="C:membrane"/>
    <property type="evidence" value="ECO:0007669"/>
    <property type="project" value="InterPro"/>
</dbReference>
<comment type="similarity">
    <text evidence="1">Belongs to the transglycosylase Slt family.</text>
</comment>
<gene>
    <name evidence="4" type="ORF">bsdtb5_25630</name>
</gene>
<evidence type="ECO:0000256" key="2">
    <source>
        <dbReference type="SAM" id="MobiDB-lite"/>
    </source>
</evidence>
<protein>
    <recommendedName>
        <fullName evidence="3">Transglycosylase SLT domain-containing protein</fullName>
    </recommendedName>
</protein>
<feature type="region of interest" description="Disordered" evidence="2">
    <location>
        <begin position="163"/>
        <end position="200"/>
    </location>
</feature>
<dbReference type="Pfam" id="PF01464">
    <property type="entry name" value="SLT"/>
    <property type="match status" value="1"/>
</dbReference>
<dbReference type="CDD" id="cd00254">
    <property type="entry name" value="LT-like"/>
    <property type="match status" value="1"/>
</dbReference>
<evidence type="ECO:0000313" key="4">
    <source>
        <dbReference type="EMBL" id="BCN31268.1"/>
    </source>
</evidence>
<evidence type="ECO:0000256" key="1">
    <source>
        <dbReference type="ARBA" id="ARBA00007734"/>
    </source>
</evidence>
<reference evidence="4 5" key="1">
    <citation type="submission" date="2020-11" db="EMBL/GenBank/DDBJ databases">
        <title>Draft genome sequencing of a Lachnospiraceae strain isolated from anoxic soil subjected to BSD treatment.</title>
        <authorList>
            <person name="Uek A."/>
            <person name="Tonouchi A."/>
        </authorList>
    </citation>
    <scope>NUCLEOTIDE SEQUENCE [LARGE SCALE GENOMIC DNA]</scope>
    <source>
        <strain evidence="4 5">TB5</strain>
    </source>
</reference>
<evidence type="ECO:0000313" key="5">
    <source>
        <dbReference type="Proteomes" id="UP000595897"/>
    </source>
</evidence>
<dbReference type="KEGG" id="ahb:bsdtb5_25630"/>
<feature type="domain" description="Transglycosylase SLT" evidence="3">
    <location>
        <begin position="44"/>
        <end position="152"/>
    </location>
</feature>
<evidence type="ECO:0000259" key="3">
    <source>
        <dbReference type="Pfam" id="PF01464"/>
    </source>
</evidence>
<dbReference type="InterPro" id="IPR023346">
    <property type="entry name" value="Lysozyme-like_dom_sf"/>
</dbReference>
<dbReference type="PROSITE" id="PS00922">
    <property type="entry name" value="TRANSGLYCOSYLASE"/>
    <property type="match status" value="1"/>
</dbReference>
<feature type="compositionally biased region" description="Low complexity" evidence="2">
    <location>
        <begin position="168"/>
        <end position="200"/>
    </location>
</feature>
<accession>A0A7R7IEM8</accession>
<dbReference type="InterPro" id="IPR008258">
    <property type="entry name" value="Transglycosylase_SLT_dom_1"/>
</dbReference>
<sequence>MSSINQVSNIDHKSNIQAKSSRAMKTSGASFDSYLGESSSMDKIFDKAAAKYNIPVELLKAVGRTESNFNAKAVSCCGAQGVMQLMPATARSLGVSDSFDAEQNIMGGAKYLSSLLKKYNGNTKLAVAAYNAGSGNVAKYGGIPPFKETQNYVKKVLGFMKGTDTSGSSSNIDTSTNRDNSNTTNTTNNSIPSSSTSNSNGVYYNHDGIITYSNDDEPVYAQTDDSGSLDDSFTYDDYLRFLTQFLEDQKKSDSENNSSYYASKQLSYSLPVVNLINSNN</sequence>
<dbReference type="PANTHER" id="PTHR37423">
    <property type="entry name" value="SOLUBLE LYTIC MUREIN TRANSGLYCOSYLASE-RELATED"/>
    <property type="match status" value="1"/>
</dbReference>
<organism evidence="4 5">
    <name type="scientific">Anaeromicropila herbilytica</name>
    <dbReference type="NCBI Taxonomy" id="2785025"/>
    <lineage>
        <taxon>Bacteria</taxon>
        <taxon>Bacillati</taxon>
        <taxon>Bacillota</taxon>
        <taxon>Clostridia</taxon>
        <taxon>Lachnospirales</taxon>
        <taxon>Lachnospiraceae</taxon>
        <taxon>Anaeromicropila</taxon>
    </lineage>
</organism>
<proteinExistence type="inferred from homology"/>
<dbReference type="EMBL" id="AP024169">
    <property type="protein sequence ID" value="BCN31268.1"/>
    <property type="molecule type" value="Genomic_DNA"/>
</dbReference>
<name>A0A7R7IEM8_9FIRM</name>
<keyword evidence="5" id="KW-1185">Reference proteome</keyword>
<dbReference type="InterPro" id="IPR000189">
    <property type="entry name" value="Transglyc_AS"/>
</dbReference>
<dbReference type="AlphaFoldDB" id="A0A7R7IEM8"/>
<dbReference type="GO" id="GO:0008933">
    <property type="term" value="F:peptidoglycan lytic transglycosylase activity"/>
    <property type="evidence" value="ECO:0007669"/>
    <property type="project" value="InterPro"/>
</dbReference>
<dbReference type="PANTHER" id="PTHR37423:SF2">
    <property type="entry name" value="MEMBRANE-BOUND LYTIC MUREIN TRANSGLYCOSYLASE C"/>
    <property type="match status" value="1"/>
</dbReference>
<dbReference type="SUPFAM" id="SSF53955">
    <property type="entry name" value="Lysozyme-like"/>
    <property type="match status" value="1"/>
</dbReference>
<dbReference type="RefSeq" id="WP_271712403.1">
    <property type="nucleotide sequence ID" value="NZ_AP024169.1"/>
</dbReference>
<dbReference type="Gene3D" id="1.10.530.10">
    <property type="match status" value="1"/>
</dbReference>